<dbReference type="PANTHER" id="PTHR46696">
    <property type="entry name" value="P450, PUTATIVE (EUROFUNG)-RELATED"/>
    <property type="match status" value="1"/>
</dbReference>
<dbReference type="InterPro" id="IPR017972">
    <property type="entry name" value="Cyt_P450_CS"/>
</dbReference>
<accession>A0ABP5EIN4</accession>
<dbReference type="PANTHER" id="PTHR46696:SF1">
    <property type="entry name" value="CYTOCHROME P450 YJIB-RELATED"/>
    <property type="match status" value="1"/>
</dbReference>
<dbReference type="InterPro" id="IPR002397">
    <property type="entry name" value="Cyt_P450_B"/>
</dbReference>
<keyword evidence="4" id="KW-1185">Reference proteome</keyword>
<dbReference type="PRINTS" id="PR00359">
    <property type="entry name" value="BP450"/>
</dbReference>
<name>A0ABP5EIN4_9ACTN</name>
<evidence type="ECO:0000313" key="3">
    <source>
        <dbReference type="EMBL" id="GAA1999565.1"/>
    </source>
</evidence>
<reference evidence="4" key="1">
    <citation type="journal article" date="2019" name="Int. J. Syst. Evol. Microbiol.">
        <title>The Global Catalogue of Microorganisms (GCM) 10K type strain sequencing project: providing services to taxonomists for standard genome sequencing and annotation.</title>
        <authorList>
            <consortium name="The Broad Institute Genomics Platform"/>
            <consortium name="The Broad Institute Genome Sequencing Center for Infectious Disease"/>
            <person name="Wu L."/>
            <person name="Ma J."/>
        </authorList>
    </citation>
    <scope>NUCLEOTIDE SEQUENCE [LARGE SCALE GENOMIC DNA]</scope>
    <source>
        <strain evidence="4">JCM 16013</strain>
    </source>
</reference>
<keyword evidence="2" id="KW-0408">Iron</keyword>
<dbReference type="Proteomes" id="UP001499854">
    <property type="component" value="Unassembled WGS sequence"/>
</dbReference>
<dbReference type="EMBL" id="BAAAQM010000065">
    <property type="protein sequence ID" value="GAA1999565.1"/>
    <property type="molecule type" value="Genomic_DNA"/>
</dbReference>
<comment type="similarity">
    <text evidence="1 2">Belongs to the cytochrome P450 family.</text>
</comment>
<comment type="caution">
    <text evidence="3">The sequence shown here is derived from an EMBL/GenBank/DDBJ whole genome shotgun (WGS) entry which is preliminary data.</text>
</comment>
<gene>
    <name evidence="3" type="ORF">GCM10009838_76270</name>
</gene>
<dbReference type="PRINTS" id="PR00385">
    <property type="entry name" value="P450"/>
</dbReference>
<evidence type="ECO:0000313" key="4">
    <source>
        <dbReference type="Proteomes" id="UP001499854"/>
    </source>
</evidence>
<keyword evidence="2" id="KW-0503">Monooxygenase</keyword>
<proteinExistence type="inferred from homology"/>
<dbReference type="Gene3D" id="1.10.630.10">
    <property type="entry name" value="Cytochrome P450"/>
    <property type="match status" value="1"/>
</dbReference>
<evidence type="ECO:0000256" key="1">
    <source>
        <dbReference type="ARBA" id="ARBA00010617"/>
    </source>
</evidence>
<keyword evidence="2" id="KW-0479">Metal-binding</keyword>
<dbReference type="CDD" id="cd11031">
    <property type="entry name" value="Cyp158A-like"/>
    <property type="match status" value="1"/>
</dbReference>
<dbReference type="Pfam" id="PF00067">
    <property type="entry name" value="p450"/>
    <property type="match status" value="2"/>
</dbReference>
<organism evidence="3 4">
    <name type="scientific">Catenulispora subtropica</name>
    <dbReference type="NCBI Taxonomy" id="450798"/>
    <lineage>
        <taxon>Bacteria</taxon>
        <taxon>Bacillati</taxon>
        <taxon>Actinomycetota</taxon>
        <taxon>Actinomycetes</taxon>
        <taxon>Catenulisporales</taxon>
        <taxon>Catenulisporaceae</taxon>
        <taxon>Catenulispora</taxon>
    </lineage>
</organism>
<keyword evidence="2" id="KW-0349">Heme</keyword>
<sequence>MRIGVERLPCAPRRLWHGTHGIETPIRKVTRMTDTDRMADLPAFPFPSHSLTPPAEYAERRATCPFGEVRLPSGDPAVLLVTYRDVAAAMADPRLSHDLTGPDAPRMTAEPSFLQDPDILLNKDGEDHLRIRRIVAGAFTPRRVERWKPVIRQVASELIDALEKAGPPADLVVDYCFALPTRIICRLLGVPEQDAPRFRVWSNAFAASARMEPEERVAHITAFLEYITELLAAKRAEPGEDLIDDLIAARDGTDRLTEHELLVMVTGLIAAGNETTSTALSRFLAELLQDDRRLWKQLLDAPGTVPAAVDELLRYTGLSNTTLLRLAVEDVELPSGTVKAGTAVAIAGNCATRDPEAYPDPDTVRFDRDAPPTLIFGGGPHYCLGAHLAKAELTIGLGTLLERLPTLRMTVTRDELAFSGGEIVDSIIAFPAAW</sequence>
<dbReference type="InterPro" id="IPR036396">
    <property type="entry name" value="Cyt_P450_sf"/>
</dbReference>
<dbReference type="InterPro" id="IPR001128">
    <property type="entry name" value="Cyt_P450"/>
</dbReference>
<evidence type="ECO:0000256" key="2">
    <source>
        <dbReference type="RuleBase" id="RU000461"/>
    </source>
</evidence>
<dbReference type="PROSITE" id="PS00086">
    <property type="entry name" value="CYTOCHROME_P450"/>
    <property type="match status" value="1"/>
</dbReference>
<dbReference type="SUPFAM" id="SSF48264">
    <property type="entry name" value="Cytochrome P450"/>
    <property type="match status" value="1"/>
</dbReference>
<keyword evidence="2" id="KW-0560">Oxidoreductase</keyword>
<protein>
    <submittedName>
        <fullName evidence="3">Cytochrome P450</fullName>
    </submittedName>
</protein>